<proteinExistence type="predicted"/>
<dbReference type="SUPFAM" id="SSF103473">
    <property type="entry name" value="MFS general substrate transporter"/>
    <property type="match status" value="1"/>
</dbReference>
<dbReference type="CDD" id="cd06174">
    <property type="entry name" value="MFS"/>
    <property type="match status" value="1"/>
</dbReference>
<evidence type="ECO:0000256" key="6">
    <source>
        <dbReference type="SAM" id="Phobius"/>
    </source>
</evidence>
<feature type="transmembrane region" description="Helical" evidence="6">
    <location>
        <begin position="373"/>
        <end position="398"/>
    </location>
</feature>
<evidence type="ECO:0000256" key="4">
    <source>
        <dbReference type="ARBA" id="ARBA00022989"/>
    </source>
</evidence>
<dbReference type="EMBL" id="JAGGJZ010000001">
    <property type="protein sequence ID" value="MBP1888787.1"/>
    <property type="molecule type" value="Genomic_DNA"/>
</dbReference>
<feature type="transmembrane region" description="Helical" evidence="6">
    <location>
        <begin position="404"/>
        <end position="423"/>
    </location>
</feature>
<feature type="transmembrane region" description="Helical" evidence="6">
    <location>
        <begin position="12"/>
        <end position="33"/>
    </location>
</feature>
<accession>A0ABS4EXR5</accession>
<feature type="domain" description="Major facilitator superfamily (MFS) profile" evidence="7">
    <location>
        <begin position="1"/>
        <end position="427"/>
    </location>
</feature>
<dbReference type="PANTHER" id="PTHR23525">
    <property type="entry name" value="TRANSPORTER, PUTATIVE-RELATED"/>
    <property type="match status" value="1"/>
</dbReference>
<feature type="transmembrane region" description="Helical" evidence="6">
    <location>
        <begin position="133"/>
        <end position="153"/>
    </location>
</feature>
<dbReference type="RefSeq" id="WP_209795515.1">
    <property type="nucleotide sequence ID" value="NZ_JAGGJZ010000001.1"/>
</dbReference>
<evidence type="ECO:0000313" key="8">
    <source>
        <dbReference type="EMBL" id="MBP1888787.1"/>
    </source>
</evidence>
<evidence type="ECO:0000256" key="5">
    <source>
        <dbReference type="ARBA" id="ARBA00023136"/>
    </source>
</evidence>
<evidence type="ECO:0000256" key="3">
    <source>
        <dbReference type="ARBA" id="ARBA00022692"/>
    </source>
</evidence>
<reference evidence="8 9" key="1">
    <citation type="submission" date="2021-03" db="EMBL/GenBank/DDBJ databases">
        <title>Genomic Encyclopedia of Type Strains, Phase IV (KMG-IV): sequencing the most valuable type-strain genomes for metagenomic binning, comparative biology and taxonomic classification.</title>
        <authorList>
            <person name="Goeker M."/>
        </authorList>
    </citation>
    <scope>NUCLEOTIDE SEQUENCE [LARGE SCALE GENOMIC DNA]</scope>
    <source>
        <strain evidence="8 9">DSM 3984</strain>
    </source>
</reference>
<feature type="transmembrane region" description="Helical" evidence="6">
    <location>
        <begin position="197"/>
        <end position="217"/>
    </location>
</feature>
<dbReference type="Pfam" id="PF07690">
    <property type="entry name" value="MFS_1"/>
    <property type="match status" value="1"/>
</dbReference>
<comment type="subcellular location">
    <subcellularLocation>
        <location evidence="1">Cell membrane</location>
        <topology evidence="1">Multi-pass membrane protein</topology>
    </subcellularLocation>
</comment>
<keyword evidence="4 6" id="KW-1133">Transmembrane helix</keyword>
<keyword evidence="5 6" id="KW-0472">Membrane</keyword>
<dbReference type="InterPro" id="IPR011701">
    <property type="entry name" value="MFS"/>
</dbReference>
<evidence type="ECO:0000256" key="1">
    <source>
        <dbReference type="ARBA" id="ARBA00004651"/>
    </source>
</evidence>
<dbReference type="Proteomes" id="UP000783390">
    <property type="component" value="Unassembled WGS sequence"/>
</dbReference>
<keyword evidence="2" id="KW-0813">Transport</keyword>
<evidence type="ECO:0000259" key="7">
    <source>
        <dbReference type="PROSITE" id="PS50850"/>
    </source>
</evidence>
<feature type="transmembrane region" description="Helical" evidence="6">
    <location>
        <begin position="75"/>
        <end position="93"/>
    </location>
</feature>
<evidence type="ECO:0000256" key="2">
    <source>
        <dbReference type="ARBA" id="ARBA00022448"/>
    </source>
</evidence>
<feature type="transmembrane region" description="Helical" evidence="6">
    <location>
        <begin position="45"/>
        <end position="68"/>
    </location>
</feature>
<feature type="transmembrane region" description="Helical" evidence="6">
    <location>
        <begin position="238"/>
        <end position="261"/>
    </location>
</feature>
<dbReference type="PANTHER" id="PTHR23525:SF1">
    <property type="entry name" value="NODULIN-LIKE DOMAIN-CONTAINING PROTEIN"/>
    <property type="match status" value="1"/>
</dbReference>
<sequence>MDFEKRAKRNSWMFIIAYIFMGVLGGVAMDTMVTFLDASTATKGIAASMSIIMGVGFYGGALILLIIPKIGYKKTLIISPIAFILGMLLITKFKSVPVVAISASIVMIGVCMFDAILSPFLTCFTTEENREKVFSTTLWTNTAGMIVGTWSGGKLIAYRFAQRLGISYDQARALTEKIKSFDSVQLQAYIAAHRDALLMYIIVAILCLIPILFIKEIPTDYRSAKTKKKKEKLNWSAFLNKYIVLFVVFAFLIRLGASLITPYFSVFLSRMGIDRATTSSLISYQYFAMVIFMIISPWIVKRIGRVTSLGGLALLSIPFMLIIANGAAFGAHMVLAVGLGLFFRSGFMNAALPVQQSLPMEFVTKDARPAYNSVIYIVQGFAQVIAGIIGETFIFGLPNGYGKAYYVTAVIYTIASVMLLVVYTKKYNRVPKKQESQVAVEADAE</sequence>
<gene>
    <name evidence="8" type="ORF">J2Z53_000366</name>
</gene>
<feature type="transmembrane region" description="Helical" evidence="6">
    <location>
        <begin position="281"/>
        <end position="300"/>
    </location>
</feature>
<dbReference type="PROSITE" id="PS50850">
    <property type="entry name" value="MFS"/>
    <property type="match status" value="1"/>
</dbReference>
<dbReference type="InterPro" id="IPR020846">
    <property type="entry name" value="MFS_dom"/>
</dbReference>
<keyword evidence="9" id="KW-1185">Reference proteome</keyword>
<organism evidence="8 9">
    <name type="scientific">Clostridium moniliforme</name>
    <dbReference type="NCBI Taxonomy" id="39489"/>
    <lineage>
        <taxon>Bacteria</taxon>
        <taxon>Bacillati</taxon>
        <taxon>Bacillota</taxon>
        <taxon>Clostridia</taxon>
        <taxon>Eubacteriales</taxon>
        <taxon>Clostridiaceae</taxon>
        <taxon>Clostridium</taxon>
    </lineage>
</organism>
<dbReference type="InterPro" id="IPR036259">
    <property type="entry name" value="MFS_trans_sf"/>
</dbReference>
<feature type="transmembrane region" description="Helical" evidence="6">
    <location>
        <begin position="99"/>
        <end position="121"/>
    </location>
</feature>
<keyword evidence="3 6" id="KW-0812">Transmembrane</keyword>
<name>A0ABS4EXR5_9CLOT</name>
<feature type="transmembrane region" description="Helical" evidence="6">
    <location>
        <begin position="333"/>
        <end position="352"/>
    </location>
</feature>
<comment type="caution">
    <text evidence="8">The sequence shown here is derived from an EMBL/GenBank/DDBJ whole genome shotgun (WGS) entry which is preliminary data.</text>
</comment>
<feature type="transmembrane region" description="Helical" evidence="6">
    <location>
        <begin position="307"/>
        <end position="327"/>
    </location>
</feature>
<evidence type="ECO:0000313" key="9">
    <source>
        <dbReference type="Proteomes" id="UP000783390"/>
    </source>
</evidence>
<dbReference type="Gene3D" id="1.20.1250.20">
    <property type="entry name" value="MFS general substrate transporter like domains"/>
    <property type="match status" value="2"/>
</dbReference>
<protein>
    <submittedName>
        <fullName evidence="8">MFS family permease</fullName>
    </submittedName>
</protein>